<accession>A0A7C8YK95</accession>
<name>A0A7C8YK95_OPUST</name>
<organism evidence="1">
    <name type="scientific">Opuntia streptacantha</name>
    <name type="common">Prickly pear cactus</name>
    <name type="synonym">Opuntia cardona</name>
    <dbReference type="NCBI Taxonomy" id="393608"/>
    <lineage>
        <taxon>Eukaryota</taxon>
        <taxon>Viridiplantae</taxon>
        <taxon>Streptophyta</taxon>
        <taxon>Embryophyta</taxon>
        <taxon>Tracheophyta</taxon>
        <taxon>Spermatophyta</taxon>
        <taxon>Magnoliopsida</taxon>
        <taxon>eudicotyledons</taxon>
        <taxon>Gunneridae</taxon>
        <taxon>Pentapetalae</taxon>
        <taxon>Caryophyllales</taxon>
        <taxon>Cactineae</taxon>
        <taxon>Cactaceae</taxon>
        <taxon>Opuntioideae</taxon>
        <taxon>Opuntia</taxon>
    </lineage>
</organism>
<reference evidence="1" key="2">
    <citation type="submission" date="2020-07" db="EMBL/GenBank/DDBJ databases">
        <authorList>
            <person name="Vera ALvarez R."/>
            <person name="Arias-Moreno D.M."/>
            <person name="Jimenez-Jacinto V."/>
            <person name="Jimenez-Bremont J.F."/>
            <person name="Swaminathan K."/>
            <person name="Moose S.P."/>
            <person name="Guerrero-Gonzalez M.L."/>
            <person name="Marino-Ramirez L."/>
            <person name="Landsman D."/>
            <person name="Rodriguez-Kessler M."/>
            <person name="Delgado-Sanchez P."/>
        </authorList>
    </citation>
    <scope>NUCLEOTIDE SEQUENCE</scope>
    <source>
        <tissue evidence="1">Cladode</tissue>
    </source>
</reference>
<proteinExistence type="predicted"/>
<protein>
    <submittedName>
        <fullName evidence="1">Uncharacterized protein</fullName>
    </submittedName>
</protein>
<sequence length="101" mass="11669">MLLCLVFSKTYATKLSGLFQSATMLSNFSTLPASSRVTQSFSVAYFFQNSKHSDIELKKRHRSGRLHKTWLNDICIKEFLHYWNVTCSITRQKCLLISLNS</sequence>
<evidence type="ECO:0000313" key="1">
    <source>
        <dbReference type="EMBL" id="MBA4620217.1"/>
    </source>
</evidence>
<dbReference type="AlphaFoldDB" id="A0A7C8YK95"/>
<dbReference type="EMBL" id="GISG01029582">
    <property type="protein sequence ID" value="MBA4620217.1"/>
    <property type="molecule type" value="Transcribed_RNA"/>
</dbReference>
<reference evidence="1" key="1">
    <citation type="journal article" date="2013" name="J. Plant Res.">
        <title>Effect of fungi and light on seed germination of three Opuntia species from semiarid lands of central Mexico.</title>
        <authorList>
            <person name="Delgado-Sanchez P."/>
            <person name="Jimenez-Bremont J.F."/>
            <person name="Guerrero-Gonzalez Mde L."/>
            <person name="Flores J."/>
        </authorList>
    </citation>
    <scope>NUCLEOTIDE SEQUENCE</scope>
    <source>
        <tissue evidence="1">Cladode</tissue>
    </source>
</reference>